<reference evidence="11 12" key="1">
    <citation type="journal article" date="2013" name="Genome Biol.">
        <title>Genome of Acanthamoeba castellanii highlights extensive lateral gene transfer and early evolution of tyrosine kinase signaling.</title>
        <authorList>
            <person name="Clarke M."/>
            <person name="Lohan A.J."/>
            <person name="Liu B."/>
            <person name="Lagkouvardos I."/>
            <person name="Roy S."/>
            <person name="Zafar N."/>
            <person name="Bertelli C."/>
            <person name="Schilde C."/>
            <person name="Kianianmomeni A."/>
            <person name="Burglin T.R."/>
            <person name="Frech C."/>
            <person name="Turcotte B."/>
            <person name="Kopec K.O."/>
            <person name="Synnott J.M."/>
            <person name="Choo C."/>
            <person name="Paponov I."/>
            <person name="Finkler A."/>
            <person name="Soon Heng Tan C."/>
            <person name="Hutchins A.P."/>
            <person name="Weinmeier T."/>
            <person name="Rattei T."/>
            <person name="Chu J.S."/>
            <person name="Gimenez G."/>
            <person name="Irimia M."/>
            <person name="Rigden D.J."/>
            <person name="Fitzpatrick D.A."/>
            <person name="Lorenzo-Morales J."/>
            <person name="Bateman A."/>
            <person name="Chiu C.H."/>
            <person name="Tang P."/>
            <person name="Hegemann P."/>
            <person name="Fromm H."/>
            <person name="Raoult D."/>
            <person name="Greub G."/>
            <person name="Miranda-Saavedra D."/>
            <person name="Chen N."/>
            <person name="Nash P."/>
            <person name="Ginger M.L."/>
            <person name="Horn M."/>
            <person name="Schaap P."/>
            <person name="Caler L."/>
            <person name="Loftus B."/>
        </authorList>
    </citation>
    <scope>NUCLEOTIDE SEQUENCE [LARGE SCALE GENOMIC DNA]</scope>
    <source>
        <strain evidence="11 12">Neff</strain>
    </source>
</reference>
<feature type="compositionally biased region" description="Low complexity" evidence="9">
    <location>
        <begin position="317"/>
        <end position="332"/>
    </location>
</feature>
<accession>L8HC44</accession>
<feature type="region of interest" description="Disordered" evidence="9">
    <location>
        <begin position="1"/>
        <end position="33"/>
    </location>
</feature>
<dbReference type="SUPFAM" id="SSF57716">
    <property type="entry name" value="Glucocorticoid receptor-like (DNA-binding domain)"/>
    <property type="match status" value="1"/>
</dbReference>
<dbReference type="SMART" id="SM00401">
    <property type="entry name" value="ZnF_GATA"/>
    <property type="match status" value="1"/>
</dbReference>
<evidence type="ECO:0000256" key="5">
    <source>
        <dbReference type="ARBA" id="ARBA00023125"/>
    </source>
</evidence>
<dbReference type="PANTHER" id="PTHR46813:SF16">
    <property type="entry name" value="GATA TRANSCRIPTION FACTOR 18"/>
    <property type="match status" value="1"/>
</dbReference>
<feature type="compositionally biased region" description="Pro residues" evidence="9">
    <location>
        <begin position="12"/>
        <end position="30"/>
    </location>
</feature>
<gene>
    <name evidence="11" type="ORF">ACA1_149330</name>
</gene>
<evidence type="ECO:0000256" key="1">
    <source>
        <dbReference type="ARBA" id="ARBA00022723"/>
    </source>
</evidence>
<keyword evidence="1" id="KW-0479">Metal-binding</keyword>
<keyword evidence="3" id="KW-0862">Zinc</keyword>
<dbReference type="EMBL" id="KB007870">
    <property type="protein sequence ID" value="ELR22765.1"/>
    <property type="molecule type" value="Genomic_DNA"/>
</dbReference>
<feature type="region of interest" description="Disordered" evidence="9">
    <location>
        <begin position="84"/>
        <end position="115"/>
    </location>
</feature>
<feature type="domain" description="GATA-type" evidence="10">
    <location>
        <begin position="205"/>
        <end position="258"/>
    </location>
</feature>
<evidence type="ECO:0000313" key="12">
    <source>
        <dbReference type="Proteomes" id="UP000011083"/>
    </source>
</evidence>
<dbReference type="Gene3D" id="3.30.50.10">
    <property type="entry name" value="Erythroid Transcription Factor GATA-1, subunit A"/>
    <property type="match status" value="1"/>
</dbReference>
<keyword evidence="6" id="KW-0804">Transcription</keyword>
<dbReference type="GO" id="GO:0008270">
    <property type="term" value="F:zinc ion binding"/>
    <property type="evidence" value="ECO:0007669"/>
    <property type="project" value="UniProtKB-KW"/>
</dbReference>
<dbReference type="AlphaFoldDB" id="L8HC44"/>
<dbReference type="GO" id="GO:0043565">
    <property type="term" value="F:sequence-specific DNA binding"/>
    <property type="evidence" value="ECO:0007669"/>
    <property type="project" value="InterPro"/>
</dbReference>
<proteinExistence type="inferred from homology"/>
<comment type="similarity">
    <text evidence="7">Belongs to the type IV zinc-finger family. Class B subfamily.</text>
</comment>
<evidence type="ECO:0000256" key="2">
    <source>
        <dbReference type="ARBA" id="ARBA00022771"/>
    </source>
</evidence>
<sequence length="345" mass="34952">MMFDTPTISHQPPTPPGSPNPPSPSSPPPLAAGGVVRAELAQQANEVCQLVAKANRAPNGLHADELRRLLSDIHSLHLLAQQLSSSSSSSTSSISTSTTSSSPSRGIAKKKQVHHASVLSRPLAALSSSSPSPASSSAWCATSLPPVPTGSSTTTTSAAAATAAARACHTPIRPRGHPLPTAATATTAATSGSSCLSPEIGAGPRACANCGTSSTVQWRCGADGKPSLCNACGLRYRYNLKKKALYEDIAVVRAMTQRSPPFAQHNHHNQRTHSPPSSLASASPSSASSPSASRSPSPPPPSVPSTAGCPPRPVPAPSTAAAATTSAPADASGEARRSNIYSLLN</sequence>
<keyword evidence="2 8" id="KW-0863">Zinc-finger</keyword>
<evidence type="ECO:0000256" key="6">
    <source>
        <dbReference type="ARBA" id="ARBA00023163"/>
    </source>
</evidence>
<dbReference type="RefSeq" id="XP_004351542.1">
    <property type="nucleotide sequence ID" value="XM_004351490.1"/>
</dbReference>
<dbReference type="KEGG" id="acan:ACA1_149330"/>
<feature type="compositionally biased region" description="Polar residues" evidence="9">
    <location>
        <begin position="1"/>
        <end position="11"/>
    </location>
</feature>
<dbReference type="GeneID" id="14923724"/>
<evidence type="ECO:0000256" key="9">
    <source>
        <dbReference type="SAM" id="MobiDB-lite"/>
    </source>
</evidence>
<evidence type="ECO:0000256" key="4">
    <source>
        <dbReference type="ARBA" id="ARBA00023015"/>
    </source>
</evidence>
<dbReference type="InterPro" id="IPR013088">
    <property type="entry name" value="Znf_NHR/GATA"/>
</dbReference>
<dbReference type="InterPro" id="IPR000679">
    <property type="entry name" value="Znf_GATA"/>
</dbReference>
<dbReference type="PANTHER" id="PTHR46813">
    <property type="entry name" value="GATA TRANSCRIPTION FACTOR 18"/>
    <property type="match status" value="1"/>
</dbReference>
<dbReference type="OrthoDB" id="20941at2759"/>
<dbReference type="VEuPathDB" id="AmoebaDB:ACA1_149330"/>
<dbReference type="PROSITE" id="PS50114">
    <property type="entry name" value="GATA_ZN_FINGER_2"/>
    <property type="match status" value="1"/>
</dbReference>
<evidence type="ECO:0000256" key="7">
    <source>
        <dbReference type="ARBA" id="ARBA00024019"/>
    </source>
</evidence>
<dbReference type="Proteomes" id="UP000011083">
    <property type="component" value="Unassembled WGS sequence"/>
</dbReference>
<dbReference type="GO" id="GO:0006355">
    <property type="term" value="P:regulation of DNA-templated transcription"/>
    <property type="evidence" value="ECO:0007669"/>
    <property type="project" value="InterPro"/>
</dbReference>
<evidence type="ECO:0000259" key="10">
    <source>
        <dbReference type="PROSITE" id="PS50114"/>
    </source>
</evidence>
<dbReference type="CDD" id="cd00202">
    <property type="entry name" value="ZnF_GATA"/>
    <property type="match status" value="1"/>
</dbReference>
<evidence type="ECO:0000256" key="8">
    <source>
        <dbReference type="PROSITE-ProRule" id="PRU00094"/>
    </source>
</evidence>
<keyword evidence="12" id="KW-1185">Reference proteome</keyword>
<dbReference type="Pfam" id="PF00320">
    <property type="entry name" value="GATA"/>
    <property type="match status" value="1"/>
</dbReference>
<keyword evidence="4" id="KW-0805">Transcription regulation</keyword>
<feature type="compositionally biased region" description="Low complexity" evidence="9">
    <location>
        <begin position="274"/>
        <end position="295"/>
    </location>
</feature>
<evidence type="ECO:0000256" key="3">
    <source>
        <dbReference type="ARBA" id="ARBA00022833"/>
    </source>
</evidence>
<keyword evidence="5" id="KW-0238">DNA-binding</keyword>
<name>L8HC44_ACACF</name>
<organism evidence="11 12">
    <name type="scientific">Acanthamoeba castellanii (strain ATCC 30010 / Neff)</name>
    <dbReference type="NCBI Taxonomy" id="1257118"/>
    <lineage>
        <taxon>Eukaryota</taxon>
        <taxon>Amoebozoa</taxon>
        <taxon>Discosea</taxon>
        <taxon>Longamoebia</taxon>
        <taxon>Centramoebida</taxon>
        <taxon>Acanthamoebidae</taxon>
        <taxon>Acanthamoeba</taxon>
    </lineage>
</organism>
<protein>
    <submittedName>
        <fullName evidence="11">GATA zinc finger domain containing protein</fullName>
    </submittedName>
</protein>
<feature type="region of interest" description="Disordered" evidence="9">
    <location>
        <begin position="261"/>
        <end position="345"/>
    </location>
</feature>
<feature type="compositionally biased region" description="Low complexity" evidence="9">
    <location>
        <begin position="84"/>
        <end position="104"/>
    </location>
</feature>
<evidence type="ECO:0000313" key="11">
    <source>
        <dbReference type="EMBL" id="ELR22765.1"/>
    </source>
</evidence>